<keyword evidence="7" id="KW-0406">Ion transport</keyword>
<evidence type="ECO:0000256" key="3">
    <source>
        <dbReference type="ARBA" id="ARBA00022449"/>
    </source>
</evidence>
<dbReference type="InterPro" id="IPR050222">
    <property type="entry name" value="MATE_MdtK"/>
</dbReference>
<keyword evidence="8 10" id="KW-0472">Membrane</keyword>
<feature type="transmembrane region" description="Helical" evidence="10">
    <location>
        <begin position="46"/>
        <end position="72"/>
    </location>
</feature>
<dbReference type="GeneID" id="78456074"/>
<gene>
    <name evidence="11" type="primary">norM_3</name>
    <name evidence="11" type="ORF">NCTC12112_01513</name>
</gene>
<dbReference type="CDD" id="cd13137">
    <property type="entry name" value="MATE_NorM_like"/>
    <property type="match status" value="1"/>
</dbReference>
<evidence type="ECO:0000256" key="7">
    <source>
        <dbReference type="ARBA" id="ARBA00023065"/>
    </source>
</evidence>
<feature type="transmembrane region" description="Helical" evidence="10">
    <location>
        <begin position="215"/>
        <end position="236"/>
    </location>
</feature>
<evidence type="ECO:0000313" key="11">
    <source>
        <dbReference type="EMBL" id="SQJ02630.1"/>
    </source>
</evidence>
<evidence type="ECO:0000313" key="12">
    <source>
        <dbReference type="Proteomes" id="UP000249008"/>
    </source>
</evidence>
<dbReference type="PIRSF" id="PIRSF006603">
    <property type="entry name" value="DinF"/>
    <property type="match status" value="1"/>
</dbReference>
<dbReference type="GO" id="GO:0015297">
    <property type="term" value="F:antiporter activity"/>
    <property type="evidence" value="ECO:0007669"/>
    <property type="project" value="UniProtKB-KW"/>
</dbReference>
<dbReference type="PANTHER" id="PTHR43298:SF2">
    <property type="entry name" value="FMN_FAD EXPORTER YEEO-RELATED"/>
    <property type="match status" value="1"/>
</dbReference>
<feature type="transmembrane region" description="Helical" evidence="10">
    <location>
        <begin position="276"/>
        <end position="296"/>
    </location>
</feature>
<feature type="transmembrane region" description="Helical" evidence="10">
    <location>
        <begin position="153"/>
        <end position="172"/>
    </location>
</feature>
<evidence type="ECO:0000256" key="2">
    <source>
        <dbReference type="ARBA" id="ARBA00022448"/>
    </source>
</evidence>
<accession>A0AAX2JCG6</accession>
<evidence type="ECO:0000256" key="6">
    <source>
        <dbReference type="ARBA" id="ARBA00022989"/>
    </source>
</evidence>
<feature type="transmembrane region" description="Helical" evidence="10">
    <location>
        <begin position="78"/>
        <end position="95"/>
    </location>
</feature>
<protein>
    <recommendedName>
        <fullName evidence="9">Multidrug-efflux transporter</fullName>
    </recommendedName>
</protein>
<reference evidence="11 12" key="1">
    <citation type="submission" date="2018-06" db="EMBL/GenBank/DDBJ databases">
        <authorList>
            <consortium name="Pathogen Informatics"/>
            <person name="Doyle S."/>
        </authorList>
    </citation>
    <scope>NUCLEOTIDE SEQUENCE [LARGE SCALE GENOMIC DNA]</scope>
    <source>
        <strain evidence="11 12">NCTC12112</strain>
    </source>
</reference>
<dbReference type="RefSeq" id="WP_005977249.1">
    <property type="nucleotide sequence ID" value="NZ_CABKNW010000002.1"/>
</dbReference>
<dbReference type="NCBIfam" id="TIGR00797">
    <property type="entry name" value="matE"/>
    <property type="match status" value="1"/>
</dbReference>
<evidence type="ECO:0000256" key="8">
    <source>
        <dbReference type="ARBA" id="ARBA00023136"/>
    </source>
</evidence>
<feature type="transmembrane region" description="Helical" evidence="10">
    <location>
        <begin position="302"/>
        <end position="322"/>
    </location>
</feature>
<dbReference type="Pfam" id="PF01554">
    <property type="entry name" value="MatE"/>
    <property type="match status" value="2"/>
</dbReference>
<evidence type="ECO:0000256" key="10">
    <source>
        <dbReference type="SAM" id="Phobius"/>
    </source>
</evidence>
<dbReference type="GO" id="GO:0042910">
    <property type="term" value="F:xenobiotic transmembrane transporter activity"/>
    <property type="evidence" value="ECO:0007669"/>
    <property type="project" value="InterPro"/>
</dbReference>
<feature type="transmembrane region" description="Helical" evidence="10">
    <location>
        <begin position="372"/>
        <end position="396"/>
    </location>
</feature>
<keyword evidence="3" id="KW-0050">Antiport</keyword>
<keyword evidence="4" id="KW-1003">Cell membrane</keyword>
<evidence type="ECO:0000256" key="4">
    <source>
        <dbReference type="ARBA" id="ARBA00022475"/>
    </source>
</evidence>
<sequence>MFQLLKKMFWVEYMLKPEQILGDIPTTKEVYKTSFNISWPCALETVLVSLVGSIDIMMVGGLGAHAIAAVGLTNQPKFILLAMIFSLNVGVTAIVARRKGEQDYHGANSCLRQSIILSLGISMIMAFLGYFFAYEILEFAGAGDDVILESVAYYKILMVSIVFTALSLTINAAQRGVGNTRISMKTNVTANIFNLIFNYLLINGIWIFPRLEVRGAAIATTIGSIIGCLMSILSLYHNTNFLEMKAKASWKFDKKTMKAFLNISGSSVVEQVFMRIGFFSFAKIVAALGTIAFATHQICMNIINLSFCFGDGLGVAASSLVGQNLGARRPDKAIIYGKTGQRMSFIVSTALFLFFFFGRRFLITLFNSEEHIVSLGAVIMIIIAFTTHVQTSQTVYLGCLRGAGDTKFVALISFISVAAVRPILAWVLCFPMNMGLIGAWVALFADQTIRYILSKMRFNSGYWTKIEI</sequence>
<keyword evidence="2" id="KW-0813">Transport</keyword>
<feature type="transmembrane region" description="Helical" evidence="10">
    <location>
        <begin position="343"/>
        <end position="366"/>
    </location>
</feature>
<feature type="transmembrane region" description="Helical" evidence="10">
    <location>
        <begin position="192"/>
        <end position="209"/>
    </location>
</feature>
<organism evidence="11 12">
    <name type="scientific">Fusobacterium ulcerans</name>
    <dbReference type="NCBI Taxonomy" id="861"/>
    <lineage>
        <taxon>Bacteria</taxon>
        <taxon>Fusobacteriati</taxon>
        <taxon>Fusobacteriota</taxon>
        <taxon>Fusobacteriia</taxon>
        <taxon>Fusobacteriales</taxon>
        <taxon>Fusobacteriaceae</taxon>
        <taxon>Fusobacterium</taxon>
    </lineage>
</organism>
<keyword evidence="5 10" id="KW-0812">Transmembrane</keyword>
<comment type="subcellular location">
    <subcellularLocation>
        <location evidence="1">Cell membrane</location>
        <topology evidence="1">Multi-pass membrane protein</topology>
    </subcellularLocation>
</comment>
<dbReference type="InterPro" id="IPR002528">
    <property type="entry name" value="MATE_fam"/>
</dbReference>
<proteinExistence type="predicted"/>
<feature type="transmembrane region" description="Helical" evidence="10">
    <location>
        <begin position="434"/>
        <end position="453"/>
    </location>
</feature>
<dbReference type="PANTHER" id="PTHR43298">
    <property type="entry name" value="MULTIDRUG RESISTANCE PROTEIN NORM-RELATED"/>
    <property type="match status" value="1"/>
</dbReference>
<dbReference type="InterPro" id="IPR048279">
    <property type="entry name" value="MdtK-like"/>
</dbReference>
<dbReference type="GO" id="GO:0006811">
    <property type="term" value="P:monoatomic ion transport"/>
    <property type="evidence" value="ECO:0007669"/>
    <property type="project" value="UniProtKB-KW"/>
</dbReference>
<dbReference type="GO" id="GO:0005886">
    <property type="term" value="C:plasma membrane"/>
    <property type="evidence" value="ECO:0007669"/>
    <property type="project" value="UniProtKB-SubCell"/>
</dbReference>
<name>A0AAX2JCG6_9FUSO</name>
<evidence type="ECO:0000256" key="9">
    <source>
        <dbReference type="ARBA" id="ARBA00031636"/>
    </source>
</evidence>
<evidence type="ECO:0000256" key="5">
    <source>
        <dbReference type="ARBA" id="ARBA00022692"/>
    </source>
</evidence>
<keyword evidence="6 10" id="KW-1133">Transmembrane helix</keyword>
<dbReference type="Proteomes" id="UP000249008">
    <property type="component" value="Chromosome 1"/>
</dbReference>
<dbReference type="KEGG" id="ful:C4N20_14705"/>
<dbReference type="AlphaFoldDB" id="A0AAX2JCG6"/>
<feature type="transmembrane region" description="Helical" evidence="10">
    <location>
        <begin position="115"/>
        <end position="133"/>
    </location>
</feature>
<dbReference type="EMBL" id="LS483487">
    <property type="protein sequence ID" value="SQJ02630.1"/>
    <property type="molecule type" value="Genomic_DNA"/>
</dbReference>
<evidence type="ECO:0000256" key="1">
    <source>
        <dbReference type="ARBA" id="ARBA00004651"/>
    </source>
</evidence>